<keyword evidence="4" id="KW-0274">FAD</keyword>
<protein>
    <submittedName>
        <fullName evidence="7">FAD-binding oxidoreductase</fullName>
    </submittedName>
</protein>
<dbReference type="RefSeq" id="WP_344680005.1">
    <property type="nucleotide sequence ID" value="NZ_BAAAUX010000013.1"/>
</dbReference>
<dbReference type="PANTHER" id="PTHR42973:SF39">
    <property type="entry name" value="FAD-BINDING PCMH-TYPE DOMAIN-CONTAINING PROTEIN"/>
    <property type="match status" value="1"/>
</dbReference>
<feature type="domain" description="FAD-binding PCMH-type" evidence="6">
    <location>
        <begin position="58"/>
        <end position="227"/>
    </location>
</feature>
<comment type="similarity">
    <text evidence="2">Belongs to the oxygen-dependent FAD-linked oxidoreductase family.</text>
</comment>
<keyword evidence="8" id="KW-1185">Reference proteome</keyword>
<keyword evidence="5" id="KW-0560">Oxidoreductase</keyword>
<accession>A0ABN3VE16</accession>
<dbReference type="PROSITE" id="PS51387">
    <property type="entry name" value="FAD_PCMH"/>
    <property type="match status" value="1"/>
</dbReference>
<evidence type="ECO:0000259" key="6">
    <source>
        <dbReference type="PROSITE" id="PS51387"/>
    </source>
</evidence>
<comment type="cofactor">
    <cofactor evidence="1">
        <name>FAD</name>
        <dbReference type="ChEBI" id="CHEBI:57692"/>
    </cofactor>
</comment>
<evidence type="ECO:0000313" key="7">
    <source>
        <dbReference type="EMBL" id="GAA2791107.1"/>
    </source>
</evidence>
<dbReference type="InterPro" id="IPR006094">
    <property type="entry name" value="Oxid_FAD_bind_N"/>
</dbReference>
<evidence type="ECO:0000256" key="1">
    <source>
        <dbReference type="ARBA" id="ARBA00001974"/>
    </source>
</evidence>
<dbReference type="InterPro" id="IPR016169">
    <property type="entry name" value="FAD-bd_PCMH_sub2"/>
</dbReference>
<dbReference type="InterPro" id="IPR016167">
    <property type="entry name" value="FAD-bd_PCMH_sub1"/>
</dbReference>
<dbReference type="Pfam" id="PF01565">
    <property type="entry name" value="FAD_binding_4"/>
    <property type="match status" value="1"/>
</dbReference>
<dbReference type="SUPFAM" id="SSF56176">
    <property type="entry name" value="FAD-binding/transporter-associated domain-like"/>
    <property type="match status" value="1"/>
</dbReference>
<reference evidence="7 8" key="1">
    <citation type="journal article" date="2019" name="Int. J. Syst. Evol. Microbiol.">
        <title>The Global Catalogue of Microorganisms (GCM) 10K type strain sequencing project: providing services to taxonomists for standard genome sequencing and annotation.</title>
        <authorList>
            <consortium name="The Broad Institute Genomics Platform"/>
            <consortium name="The Broad Institute Genome Sequencing Center for Infectious Disease"/>
            <person name="Wu L."/>
            <person name="Ma J."/>
        </authorList>
    </citation>
    <scope>NUCLEOTIDE SEQUENCE [LARGE SCALE GENOMIC DNA]</scope>
    <source>
        <strain evidence="7 8">JCM 9383</strain>
    </source>
</reference>
<dbReference type="InterPro" id="IPR012951">
    <property type="entry name" value="BBE"/>
</dbReference>
<dbReference type="Proteomes" id="UP001500979">
    <property type="component" value="Unassembled WGS sequence"/>
</dbReference>
<evidence type="ECO:0000256" key="2">
    <source>
        <dbReference type="ARBA" id="ARBA00005466"/>
    </source>
</evidence>
<name>A0ABN3VE16_9PSEU</name>
<dbReference type="Gene3D" id="3.30.465.10">
    <property type="match status" value="1"/>
</dbReference>
<dbReference type="InterPro" id="IPR016166">
    <property type="entry name" value="FAD-bd_PCMH"/>
</dbReference>
<organism evidence="7 8">
    <name type="scientific">Saccharopolyspora taberi</name>
    <dbReference type="NCBI Taxonomy" id="60895"/>
    <lineage>
        <taxon>Bacteria</taxon>
        <taxon>Bacillati</taxon>
        <taxon>Actinomycetota</taxon>
        <taxon>Actinomycetes</taxon>
        <taxon>Pseudonocardiales</taxon>
        <taxon>Pseudonocardiaceae</taxon>
        <taxon>Saccharopolyspora</taxon>
    </lineage>
</organism>
<proteinExistence type="inferred from homology"/>
<evidence type="ECO:0000256" key="3">
    <source>
        <dbReference type="ARBA" id="ARBA00022630"/>
    </source>
</evidence>
<dbReference type="EMBL" id="BAAAUX010000013">
    <property type="protein sequence ID" value="GAA2791107.1"/>
    <property type="molecule type" value="Genomic_DNA"/>
</dbReference>
<sequence length="460" mass="47173">MGGIGVAAAATFAGRTAPRATAAPAVDWEALRANLGGQLFLPGEPGFDTARLPFNKLYDSNIPAAVARCASVADVQACLDAAGTRVPLAARSGGHSYAGYSVPPDGLVVDVADLSAVDVQGDLVTVGAGARIGDVYTAVAGAGRALPGGTCSSVGVSGLTLGGGIGVLTRKYGLTCDHLTAAEVVTADGHVRTASPGSEPDLFWALRGGGGGNFGIVTSMTFRTDPAPGVTVFSLPFGTGAPAAVLGAWQSWIAAAPPEMWANVLLFGGPQPEIRIGGCFVGGAPEATALLDDLVRRAGVEVPDRMVRETTYLEAMRHFGTDGSRGAYVASSRIIGAPADPDAVVELSRKHPGSLLIIDPLGGAVSEVDSTATAFPHRDALAAVQVYADTTVEDEPATRAMVHEMVTALEGMGVGNGYVNYIDPDLPNWQQAYYGPNLARLQGVSRTFDPQGVFRFPQSV</sequence>
<dbReference type="InterPro" id="IPR050416">
    <property type="entry name" value="FAD-linked_Oxidoreductase"/>
</dbReference>
<dbReference type="InterPro" id="IPR036318">
    <property type="entry name" value="FAD-bd_PCMH-like_sf"/>
</dbReference>
<dbReference type="PANTHER" id="PTHR42973">
    <property type="entry name" value="BINDING OXIDOREDUCTASE, PUTATIVE (AFU_ORTHOLOGUE AFUA_1G17690)-RELATED"/>
    <property type="match status" value="1"/>
</dbReference>
<comment type="caution">
    <text evidence="7">The sequence shown here is derived from an EMBL/GenBank/DDBJ whole genome shotgun (WGS) entry which is preliminary data.</text>
</comment>
<dbReference type="Gene3D" id="3.30.43.10">
    <property type="entry name" value="Uridine Diphospho-n-acetylenolpyruvylglucosamine Reductase, domain 2"/>
    <property type="match status" value="1"/>
</dbReference>
<keyword evidence="3" id="KW-0285">Flavoprotein</keyword>
<dbReference type="Gene3D" id="3.40.462.20">
    <property type="match status" value="1"/>
</dbReference>
<evidence type="ECO:0000313" key="8">
    <source>
        <dbReference type="Proteomes" id="UP001500979"/>
    </source>
</evidence>
<evidence type="ECO:0000256" key="4">
    <source>
        <dbReference type="ARBA" id="ARBA00022827"/>
    </source>
</evidence>
<dbReference type="Pfam" id="PF08031">
    <property type="entry name" value="BBE"/>
    <property type="match status" value="1"/>
</dbReference>
<gene>
    <name evidence="7" type="ORF">GCM10010470_27330</name>
</gene>
<evidence type="ECO:0000256" key="5">
    <source>
        <dbReference type="ARBA" id="ARBA00023002"/>
    </source>
</evidence>